<evidence type="ECO:0000313" key="5">
    <source>
        <dbReference type="EMBL" id="GAA4482640.1"/>
    </source>
</evidence>
<comment type="caution">
    <text evidence="5">The sequence shown here is derived from an EMBL/GenBank/DDBJ whole genome shotgun (WGS) entry which is preliminary data.</text>
</comment>
<evidence type="ECO:0000256" key="1">
    <source>
        <dbReference type="ARBA" id="ARBA00001974"/>
    </source>
</evidence>
<comment type="cofactor">
    <cofactor evidence="1">
        <name>FAD</name>
        <dbReference type="ChEBI" id="CHEBI:57692"/>
    </cofactor>
</comment>
<evidence type="ECO:0000256" key="3">
    <source>
        <dbReference type="ARBA" id="ARBA00022827"/>
    </source>
</evidence>
<evidence type="ECO:0000259" key="4">
    <source>
        <dbReference type="Pfam" id="PF01494"/>
    </source>
</evidence>
<dbReference type="Pfam" id="PF01494">
    <property type="entry name" value="FAD_binding_3"/>
    <property type="match status" value="1"/>
</dbReference>
<dbReference type="Gene3D" id="3.50.50.60">
    <property type="entry name" value="FAD/NAD(P)-binding domain"/>
    <property type="match status" value="1"/>
</dbReference>
<dbReference type="Proteomes" id="UP001500503">
    <property type="component" value="Unassembled WGS sequence"/>
</dbReference>
<dbReference type="Gene3D" id="3.40.30.120">
    <property type="match status" value="1"/>
</dbReference>
<dbReference type="PANTHER" id="PTHR43004">
    <property type="entry name" value="TRK SYSTEM POTASSIUM UPTAKE PROTEIN"/>
    <property type="match status" value="1"/>
</dbReference>
<dbReference type="InterPro" id="IPR050641">
    <property type="entry name" value="RIFMO-like"/>
</dbReference>
<dbReference type="Gene3D" id="3.30.9.10">
    <property type="entry name" value="D-Amino Acid Oxidase, subunit A, domain 2"/>
    <property type="match status" value="1"/>
</dbReference>
<evidence type="ECO:0000256" key="2">
    <source>
        <dbReference type="ARBA" id="ARBA00022630"/>
    </source>
</evidence>
<proteinExistence type="predicted"/>
<dbReference type="SUPFAM" id="SSF51905">
    <property type="entry name" value="FAD/NAD(P)-binding domain"/>
    <property type="match status" value="1"/>
</dbReference>
<accession>A0ABP8P7D9</accession>
<sequence>MSQRNIPVLIVGGALTGLSAAVFLAWHGVPCVLVERHPDLLIHPRLRGVNPRTMELLRQVGLESAVKKAGFTSRDWSPVIARTLADEEYVRPDEPDTGFDPDASPCSYEAIDQDRLEILLRARAEELGADIRFSTELSDLSQDADGVTAVITDLRDGTAETIRAGHLVAADGAAGGIRERLGVPVDGPGVLAHVVTVMADADLTPALRGRPVSIAYLNHPRPGTVLMAHDEAGKRWIFGVGYSPDDESPADYPPERCAALLREAAGTPDAEVTIRPQIPGTETKVLGFTLGARLARDYRVGRILIAGDAAHIVPPTGGLGGNTCVQDAHNLAWKLAAVLGGQAGPALLDTYDAERRPVGALTLTQAQAHAGGRMGLGDGRPAELVETDAIVFGYGYRSAAVAGGGAGRPLLPRELGGRPGHRAPHVPVRVAGRPMSTLDLYGRRWVLLSGPAGDWPRAAEEAGRELDLPIDVHRFGEDLDGDDLEARHGIGPEGALLVRPDGFVAWRCEDAGPRADVAGVLRRLLCR</sequence>
<keyword evidence="3" id="KW-0274">FAD</keyword>
<keyword evidence="2" id="KW-0285">Flavoprotein</keyword>
<dbReference type="InterPro" id="IPR036188">
    <property type="entry name" value="FAD/NAD-bd_sf"/>
</dbReference>
<name>A0ABP8P7D9_9ACTN</name>
<dbReference type="PRINTS" id="PR00420">
    <property type="entry name" value="RNGMNOXGNASE"/>
</dbReference>
<protein>
    <submittedName>
        <fullName evidence="5">FAD-dependent oxidoreductase</fullName>
    </submittedName>
</protein>
<feature type="domain" description="FAD-binding" evidence="4">
    <location>
        <begin position="6"/>
        <end position="364"/>
    </location>
</feature>
<reference evidence="6" key="1">
    <citation type="journal article" date="2019" name="Int. J. Syst. Evol. Microbiol.">
        <title>The Global Catalogue of Microorganisms (GCM) 10K type strain sequencing project: providing services to taxonomists for standard genome sequencing and annotation.</title>
        <authorList>
            <consortium name="The Broad Institute Genomics Platform"/>
            <consortium name="The Broad Institute Genome Sequencing Center for Infectious Disease"/>
            <person name="Wu L."/>
            <person name="Ma J."/>
        </authorList>
    </citation>
    <scope>NUCLEOTIDE SEQUENCE [LARGE SCALE GENOMIC DNA]</scope>
    <source>
        <strain evidence="6">JCM 17933</strain>
    </source>
</reference>
<gene>
    <name evidence="5" type="ORF">GCM10023191_003110</name>
</gene>
<dbReference type="PANTHER" id="PTHR43004:SF19">
    <property type="entry name" value="BINDING MONOOXYGENASE, PUTATIVE (JCVI)-RELATED"/>
    <property type="match status" value="1"/>
</dbReference>
<dbReference type="InterPro" id="IPR002938">
    <property type="entry name" value="FAD-bd"/>
</dbReference>
<evidence type="ECO:0000313" key="6">
    <source>
        <dbReference type="Proteomes" id="UP001500503"/>
    </source>
</evidence>
<organism evidence="5 6">
    <name type="scientific">Actinoallomurus oryzae</name>
    <dbReference type="NCBI Taxonomy" id="502180"/>
    <lineage>
        <taxon>Bacteria</taxon>
        <taxon>Bacillati</taxon>
        <taxon>Actinomycetota</taxon>
        <taxon>Actinomycetes</taxon>
        <taxon>Streptosporangiales</taxon>
        <taxon>Thermomonosporaceae</taxon>
        <taxon>Actinoallomurus</taxon>
    </lineage>
</organism>
<dbReference type="Pfam" id="PF21274">
    <property type="entry name" value="Rng_hyd_C"/>
    <property type="match status" value="1"/>
</dbReference>
<keyword evidence="6" id="KW-1185">Reference proteome</keyword>
<dbReference type="EMBL" id="BAABHF010000007">
    <property type="protein sequence ID" value="GAA4482640.1"/>
    <property type="molecule type" value="Genomic_DNA"/>
</dbReference>
<dbReference type="RefSeq" id="WP_345456294.1">
    <property type="nucleotide sequence ID" value="NZ_BAABHF010000007.1"/>
</dbReference>